<gene>
    <name evidence="1" type="ORF">EG339_21255</name>
</gene>
<dbReference type="Proteomes" id="UP000271193">
    <property type="component" value="Chromosome"/>
</dbReference>
<accession>A0A3G6TCE8</accession>
<dbReference type="RefSeq" id="WP_123871835.1">
    <property type="nucleotide sequence ID" value="NZ_CP033932.1"/>
</dbReference>
<keyword evidence="2" id="KW-1185">Reference proteome</keyword>
<dbReference type="GeneID" id="99067336"/>
<dbReference type="EMBL" id="CP033932">
    <property type="protein sequence ID" value="AZB26932.1"/>
    <property type="molecule type" value="Genomic_DNA"/>
</dbReference>
<dbReference type="InterPro" id="IPR015082">
    <property type="entry name" value="DUF1896"/>
</dbReference>
<dbReference type="Gene3D" id="1.10.8.330">
    <property type="entry name" value="PG0816-like"/>
    <property type="match status" value="1"/>
</dbReference>
<dbReference type="SUPFAM" id="SSF140753">
    <property type="entry name" value="PG0816-like"/>
    <property type="match status" value="1"/>
</dbReference>
<dbReference type="Gene3D" id="1.10.8.340">
    <property type="entry name" value="PG0816-like"/>
    <property type="match status" value="1"/>
</dbReference>
<dbReference type="AlphaFoldDB" id="A0A3G6TCE8"/>
<dbReference type="InterPro" id="IPR036297">
    <property type="entry name" value="PG0816-like_sf"/>
</dbReference>
<dbReference type="KEGG" id="cben:EG339_21255"/>
<name>A0A3G6TCE8_9FLAO</name>
<dbReference type="Pfam" id="PF08989">
    <property type="entry name" value="DUF1896"/>
    <property type="match status" value="1"/>
</dbReference>
<evidence type="ECO:0000313" key="1">
    <source>
        <dbReference type="EMBL" id="AZB26932.1"/>
    </source>
</evidence>
<sequence>MKKVQKDFSYYQLKLQEHIEASFPEKLEDTKFIGQRARWAANAYEGAFRSGNGVHKCDEIADYILYEGLHFSKYDSLFDVLTNEFTDLFFDFEYRDFALKILPICAEVFAKYDLSDDFAYSNDYDLLYTELTGFIAIWIEKNGIQ</sequence>
<evidence type="ECO:0000313" key="2">
    <source>
        <dbReference type="Proteomes" id="UP000271193"/>
    </source>
</evidence>
<reference evidence="2" key="1">
    <citation type="submission" date="2018-11" db="EMBL/GenBank/DDBJ databases">
        <title>Proposal to divide the Flavobacteriaceae and reorganize its genera based on Amino Acid Identity values calculated from whole genome sequences.</title>
        <authorList>
            <person name="Nicholson A.C."/>
            <person name="Gulvik C.A."/>
            <person name="Whitney A.M."/>
            <person name="Humrighouse B.W."/>
            <person name="Bell M."/>
            <person name="Holmes B."/>
            <person name="Steigerwalt A.G."/>
            <person name="Villarma A."/>
            <person name="Sheth M."/>
            <person name="Batra D."/>
            <person name="Pryor J."/>
            <person name="Bernardet J.-F."/>
            <person name="Hugo C."/>
            <person name="Kampfer P."/>
            <person name="Newman J."/>
            <person name="McQuiston J.R."/>
        </authorList>
    </citation>
    <scope>NUCLEOTIDE SEQUENCE [LARGE SCALE GENOMIC DNA]</scope>
    <source>
        <strain evidence="2">G0229</strain>
    </source>
</reference>
<proteinExistence type="predicted"/>
<organism evidence="1 2">
    <name type="scientific">Chryseobacterium bernardetii</name>
    <dbReference type="NCBI Taxonomy" id="1241978"/>
    <lineage>
        <taxon>Bacteria</taxon>
        <taxon>Pseudomonadati</taxon>
        <taxon>Bacteroidota</taxon>
        <taxon>Flavobacteriia</taxon>
        <taxon>Flavobacteriales</taxon>
        <taxon>Weeksellaceae</taxon>
        <taxon>Chryseobacterium group</taxon>
        <taxon>Chryseobacterium</taxon>
    </lineage>
</organism>
<protein>
    <submittedName>
        <fullName evidence="1">DUF1896 domain-containing protein</fullName>
    </submittedName>
</protein>